<dbReference type="Proteomes" id="UP000814176">
    <property type="component" value="Unassembled WGS sequence"/>
</dbReference>
<dbReference type="GeneID" id="72007481"/>
<comment type="caution">
    <text evidence="2">The sequence shown here is derived from an EMBL/GenBank/DDBJ whole genome shotgun (WGS) entry which is preliminary data.</text>
</comment>
<name>A0ABQ8K345_9APHY</name>
<evidence type="ECO:0000313" key="2">
    <source>
        <dbReference type="EMBL" id="KAH9830953.1"/>
    </source>
</evidence>
<proteinExistence type="predicted"/>
<feature type="region of interest" description="Disordered" evidence="1">
    <location>
        <begin position="1"/>
        <end position="62"/>
    </location>
</feature>
<keyword evidence="3" id="KW-1185">Reference proteome</keyword>
<organism evidence="2 3">
    <name type="scientific">Rhodofomes roseus</name>
    <dbReference type="NCBI Taxonomy" id="34475"/>
    <lineage>
        <taxon>Eukaryota</taxon>
        <taxon>Fungi</taxon>
        <taxon>Dikarya</taxon>
        <taxon>Basidiomycota</taxon>
        <taxon>Agaricomycotina</taxon>
        <taxon>Agaricomycetes</taxon>
        <taxon>Polyporales</taxon>
        <taxon>Rhodofomes</taxon>
    </lineage>
</organism>
<gene>
    <name evidence="2" type="ORF">C8Q71DRAFT_850999</name>
</gene>
<protein>
    <submittedName>
        <fullName evidence="2">Uncharacterized protein</fullName>
    </submittedName>
</protein>
<feature type="compositionally biased region" description="Low complexity" evidence="1">
    <location>
        <begin position="7"/>
        <end position="22"/>
    </location>
</feature>
<evidence type="ECO:0000313" key="3">
    <source>
        <dbReference type="Proteomes" id="UP000814176"/>
    </source>
</evidence>
<dbReference type="EMBL" id="JADCUA010000028">
    <property type="protein sequence ID" value="KAH9830953.1"/>
    <property type="molecule type" value="Genomic_DNA"/>
</dbReference>
<dbReference type="RefSeq" id="XP_047774200.1">
    <property type="nucleotide sequence ID" value="XM_047926749.1"/>
</dbReference>
<evidence type="ECO:0000256" key="1">
    <source>
        <dbReference type="SAM" id="MobiDB-lite"/>
    </source>
</evidence>
<feature type="compositionally biased region" description="Basic and acidic residues" evidence="1">
    <location>
        <begin position="38"/>
        <end position="52"/>
    </location>
</feature>
<sequence length="219" mass="22902">MTRMRYEAGWSSRRASAGAGAVRRGERGSEGRCVWGFEDGRGGERKKGDGRMRGGSLPTQAPANKAAFGERAAGELPHRGISGYFASGWQLPPFATLMHTPADSAPVHSSHCSPSHTHKRAPRQPADARPSPVKSSSLSVAVAPKLVRANARGVHHDPTHAIRRSTGDASRTAAAQTTRATGSGQGAGKPVQCNRAWHAPWAQVPAGGAGTWLIPGVGI</sequence>
<feature type="region of interest" description="Disordered" evidence="1">
    <location>
        <begin position="102"/>
        <end position="139"/>
    </location>
</feature>
<accession>A0ABQ8K345</accession>
<reference evidence="2 3" key="1">
    <citation type="journal article" date="2021" name="Environ. Microbiol.">
        <title>Gene family expansions and transcriptome signatures uncover fungal adaptations to wood decay.</title>
        <authorList>
            <person name="Hage H."/>
            <person name="Miyauchi S."/>
            <person name="Viragh M."/>
            <person name="Drula E."/>
            <person name="Min B."/>
            <person name="Chaduli D."/>
            <person name="Navarro D."/>
            <person name="Favel A."/>
            <person name="Norest M."/>
            <person name="Lesage-Meessen L."/>
            <person name="Balint B."/>
            <person name="Merenyi Z."/>
            <person name="de Eugenio L."/>
            <person name="Morin E."/>
            <person name="Martinez A.T."/>
            <person name="Baldrian P."/>
            <person name="Stursova M."/>
            <person name="Martinez M.J."/>
            <person name="Novotny C."/>
            <person name="Magnuson J.K."/>
            <person name="Spatafora J.W."/>
            <person name="Maurice S."/>
            <person name="Pangilinan J."/>
            <person name="Andreopoulos W."/>
            <person name="LaButti K."/>
            <person name="Hundley H."/>
            <person name="Na H."/>
            <person name="Kuo A."/>
            <person name="Barry K."/>
            <person name="Lipzen A."/>
            <person name="Henrissat B."/>
            <person name="Riley R."/>
            <person name="Ahrendt S."/>
            <person name="Nagy L.G."/>
            <person name="Grigoriev I.V."/>
            <person name="Martin F."/>
            <person name="Rosso M.N."/>
        </authorList>
    </citation>
    <scope>NUCLEOTIDE SEQUENCE [LARGE SCALE GENOMIC DNA]</scope>
    <source>
        <strain evidence="2 3">CIRM-BRFM 1785</strain>
    </source>
</reference>
<feature type="compositionally biased region" description="Low complexity" evidence="1">
    <location>
        <begin position="169"/>
        <end position="182"/>
    </location>
</feature>
<feature type="region of interest" description="Disordered" evidence="1">
    <location>
        <begin position="153"/>
        <end position="190"/>
    </location>
</feature>